<dbReference type="InterPro" id="IPR053157">
    <property type="entry name" value="Sterol_Uptake_Regulator"/>
</dbReference>
<keyword evidence="5" id="KW-1185">Reference proteome</keyword>
<dbReference type="InterPro" id="IPR001138">
    <property type="entry name" value="Zn2Cys6_DnaBD"/>
</dbReference>
<dbReference type="PROSITE" id="PS00463">
    <property type="entry name" value="ZN2_CY6_FUNGAL_1"/>
    <property type="match status" value="1"/>
</dbReference>
<dbReference type="Pfam" id="PF00172">
    <property type="entry name" value="Zn_clus"/>
    <property type="match status" value="1"/>
</dbReference>
<dbReference type="PANTHER" id="PTHR47784:SF5">
    <property type="entry name" value="STEROL UPTAKE CONTROL PROTEIN 2"/>
    <property type="match status" value="1"/>
</dbReference>
<evidence type="ECO:0000313" key="4">
    <source>
        <dbReference type="EMBL" id="KAK1854064.1"/>
    </source>
</evidence>
<dbReference type="GO" id="GO:0008270">
    <property type="term" value="F:zinc ion binding"/>
    <property type="evidence" value="ECO:0007669"/>
    <property type="project" value="InterPro"/>
</dbReference>
<dbReference type="AlphaFoldDB" id="A0AAD9AVC4"/>
<dbReference type="InterPro" id="IPR036864">
    <property type="entry name" value="Zn2-C6_fun-type_DNA-bd_sf"/>
</dbReference>
<evidence type="ECO:0000313" key="5">
    <source>
        <dbReference type="Proteomes" id="UP001243330"/>
    </source>
</evidence>
<dbReference type="PANTHER" id="PTHR47784">
    <property type="entry name" value="STEROL UPTAKE CONTROL PROTEIN 2"/>
    <property type="match status" value="1"/>
</dbReference>
<reference evidence="4" key="1">
    <citation type="submission" date="2023-01" db="EMBL/GenBank/DDBJ databases">
        <title>Colletotrichum chrysophilum M932 genome sequence.</title>
        <authorList>
            <person name="Baroncelli R."/>
        </authorList>
    </citation>
    <scope>NUCLEOTIDE SEQUENCE</scope>
    <source>
        <strain evidence="4">M932</strain>
    </source>
</reference>
<dbReference type="CDD" id="cd00067">
    <property type="entry name" value="GAL4"/>
    <property type="match status" value="1"/>
</dbReference>
<dbReference type="SUPFAM" id="SSF57701">
    <property type="entry name" value="Zn2/Cys6 DNA-binding domain"/>
    <property type="match status" value="1"/>
</dbReference>
<protein>
    <submittedName>
        <fullName evidence="4">Sterol regulatory element-binding protein ECM22-like protein 1</fullName>
    </submittedName>
</protein>
<dbReference type="GO" id="GO:0001228">
    <property type="term" value="F:DNA-binding transcription activator activity, RNA polymerase II-specific"/>
    <property type="evidence" value="ECO:0007669"/>
    <property type="project" value="TreeGrafter"/>
</dbReference>
<comment type="caution">
    <text evidence="4">The sequence shown here is derived from an EMBL/GenBank/DDBJ whole genome shotgun (WGS) entry which is preliminary data.</text>
</comment>
<evidence type="ECO:0000259" key="3">
    <source>
        <dbReference type="PROSITE" id="PS50048"/>
    </source>
</evidence>
<evidence type="ECO:0000256" key="2">
    <source>
        <dbReference type="SAM" id="MobiDB-lite"/>
    </source>
</evidence>
<accession>A0AAD9AVC4</accession>
<feature type="region of interest" description="Disordered" evidence="2">
    <location>
        <begin position="70"/>
        <end position="102"/>
    </location>
</feature>
<organism evidence="4 5">
    <name type="scientific">Colletotrichum chrysophilum</name>
    <dbReference type="NCBI Taxonomy" id="1836956"/>
    <lineage>
        <taxon>Eukaryota</taxon>
        <taxon>Fungi</taxon>
        <taxon>Dikarya</taxon>
        <taxon>Ascomycota</taxon>
        <taxon>Pezizomycotina</taxon>
        <taxon>Sordariomycetes</taxon>
        <taxon>Hypocreomycetidae</taxon>
        <taxon>Glomerellales</taxon>
        <taxon>Glomerellaceae</taxon>
        <taxon>Colletotrichum</taxon>
        <taxon>Colletotrichum gloeosporioides species complex</taxon>
    </lineage>
</organism>
<proteinExistence type="predicted"/>
<dbReference type="Gene3D" id="4.10.240.10">
    <property type="entry name" value="Zn(2)-C6 fungal-type DNA-binding domain"/>
    <property type="match status" value="1"/>
</dbReference>
<feature type="domain" description="Zn(2)-C6 fungal-type" evidence="3">
    <location>
        <begin position="13"/>
        <end position="43"/>
    </location>
</feature>
<evidence type="ECO:0000256" key="1">
    <source>
        <dbReference type="ARBA" id="ARBA00023242"/>
    </source>
</evidence>
<dbReference type="Proteomes" id="UP001243330">
    <property type="component" value="Unassembled WGS sequence"/>
</dbReference>
<gene>
    <name evidence="4" type="ORF">CCHR01_03257</name>
</gene>
<name>A0AAD9AVC4_9PEZI</name>
<dbReference type="SMART" id="SM00066">
    <property type="entry name" value="GAL4"/>
    <property type="match status" value="1"/>
</dbReference>
<keyword evidence="1" id="KW-0539">Nucleus</keyword>
<dbReference type="PROSITE" id="PS50048">
    <property type="entry name" value="ZN2_CY6_FUNGAL_2"/>
    <property type="match status" value="1"/>
</dbReference>
<sequence>MPSRRGHSNSHHGCTQCKTGRVKCDEGQPSCGRCRKKGRTCTYRHLLAPCDAFERRPAGDARLIVRAGSLSSAEGERQDTSNTEIGGIHRSPPRFGATGLPSSDPTEQLLLHHYFGHLAFLSFGSVDKWDIVPAFRQAVTRHVLTEAYVNQVVLAFAATHLASVYSLAFGNGSAPHVLTALKYKASTLELFRPALSSSLTPSSCESGMAAAGLLVACEFALPVMDTGVLGVEDQVEALSRIANLFQGVVALFRMGCRGLRVGEGSPALQIRKTVFTSLTNELPWFDAEESVENVLLVVRSLDHAEVIRRGILLQAGEKLQVAFRRVAAARGSYNVACMWLGMVPSTYVELVTAKDPLALVLMAHWAVCLKGIDIERAWWLRGWPEMIISTVASSIGEAYHSMLVWPLQEIEKNEAPWRPCHDDGAVKEDLVDVEMEEWSRQVVMVDG</sequence>
<dbReference type="EMBL" id="JAQOWY010000043">
    <property type="protein sequence ID" value="KAK1854064.1"/>
    <property type="molecule type" value="Genomic_DNA"/>
</dbReference>